<organism evidence="1 2">
    <name type="scientific">Hymenobacter cavernae</name>
    <dbReference type="NCBI Taxonomy" id="2044852"/>
    <lineage>
        <taxon>Bacteria</taxon>
        <taxon>Pseudomonadati</taxon>
        <taxon>Bacteroidota</taxon>
        <taxon>Cytophagia</taxon>
        <taxon>Cytophagales</taxon>
        <taxon>Hymenobacteraceae</taxon>
        <taxon>Hymenobacter</taxon>
    </lineage>
</organism>
<evidence type="ECO:0000313" key="1">
    <source>
        <dbReference type="EMBL" id="GGE99821.1"/>
    </source>
</evidence>
<reference evidence="2" key="1">
    <citation type="journal article" date="2019" name="Int. J. Syst. Evol. Microbiol.">
        <title>The Global Catalogue of Microorganisms (GCM) 10K type strain sequencing project: providing services to taxonomists for standard genome sequencing and annotation.</title>
        <authorList>
            <consortium name="The Broad Institute Genomics Platform"/>
            <consortium name="The Broad Institute Genome Sequencing Center for Infectious Disease"/>
            <person name="Wu L."/>
            <person name="Ma J."/>
        </authorList>
    </citation>
    <scope>NUCLEOTIDE SEQUENCE [LARGE SCALE GENOMIC DNA]</scope>
    <source>
        <strain evidence="2">CGMCC 1.15197</strain>
    </source>
</reference>
<dbReference type="Proteomes" id="UP000632273">
    <property type="component" value="Unassembled WGS sequence"/>
</dbReference>
<accession>A0ABQ1TR58</accession>
<keyword evidence="2" id="KW-1185">Reference proteome</keyword>
<name>A0ABQ1TR58_9BACT</name>
<sequence>MAYPICLYPATLRHLVCLLVLVFYTYKASAQNPDVIYSAKIVSADERKCLAFVCSSGCENAAALTTENETDYMVLDPALLGASSKVRVQLARSVPADSRAGSIFGILAGVACSATLNTRLASSVGANY</sequence>
<protein>
    <submittedName>
        <fullName evidence="1">Uncharacterized protein</fullName>
    </submittedName>
</protein>
<dbReference type="RefSeq" id="WP_188811209.1">
    <property type="nucleotide sequence ID" value="NZ_BMHT01000001.1"/>
</dbReference>
<proteinExistence type="predicted"/>
<dbReference type="EMBL" id="BMHT01000001">
    <property type="protein sequence ID" value="GGE99821.1"/>
    <property type="molecule type" value="Genomic_DNA"/>
</dbReference>
<comment type="caution">
    <text evidence="1">The sequence shown here is derived from an EMBL/GenBank/DDBJ whole genome shotgun (WGS) entry which is preliminary data.</text>
</comment>
<evidence type="ECO:0000313" key="2">
    <source>
        <dbReference type="Proteomes" id="UP000632273"/>
    </source>
</evidence>
<gene>
    <name evidence="1" type="ORF">GCM10011383_08360</name>
</gene>